<reference evidence="2 3" key="1">
    <citation type="submission" date="2015-12" db="EMBL/GenBank/DDBJ databases">
        <authorList>
            <person name="Bansal K."/>
            <person name="Midha S."/>
            <person name="Patil P.B."/>
        </authorList>
    </citation>
    <scope>NUCLEOTIDE SEQUENCE [LARGE SCALE GENOMIC DNA]</scope>
    <source>
        <strain evidence="2 3">LMG9045</strain>
    </source>
</reference>
<gene>
    <name evidence="2" type="ORF">Xclt_11170</name>
</gene>
<feature type="region of interest" description="Disordered" evidence="1">
    <location>
        <begin position="29"/>
        <end position="67"/>
    </location>
</feature>
<organism evidence="2 3">
    <name type="scientific">Xanthomonas axonopodis pv. clitoriae</name>
    <dbReference type="NCBI Taxonomy" id="487828"/>
    <lineage>
        <taxon>Bacteria</taxon>
        <taxon>Pseudomonadati</taxon>
        <taxon>Pseudomonadota</taxon>
        <taxon>Gammaproteobacteria</taxon>
        <taxon>Lysobacterales</taxon>
        <taxon>Lysobacteraceae</taxon>
        <taxon>Xanthomonas</taxon>
    </lineage>
</organism>
<dbReference type="EMBL" id="LOKA01000013">
    <property type="protein sequence ID" value="OOW83126.1"/>
    <property type="molecule type" value="Genomic_DNA"/>
</dbReference>
<dbReference type="AlphaFoldDB" id="A0AB73PMF4"/>
<evidence type="ECO:0000313" key="3">
    <source>
        <dbReference type="Proteomes" id="UP000190210"/>
    </source>
</evidence>
<name>A0AB73PMF4_9XANT</name>
<proteinExistence type="predicted"/>
<accession>A0AB73PMF4</accession>
<evidence type="ECO:0000256" key="1">
    <source>
        <dbReference type="SAM" id="MobiDB-lite"/>
    </source>
</evidence>
<dbReference type="Proteomes" id="UP000190210">
    <property type="component" value="Unassembled WGS sequence"/>
</dbReference>
<sequence>MISRPPRTSRSGREIDVATHLYDAPHPAARNPVVDCNPPAPCTTHRLGHQRASSGDQGAMHGQAGTA</sequence>
<evidence type="ECO:0000313" key="2">
    <source>
        <dbReference type="EMBL" id="OOW83126.1"/>
    </source>
</evidence>
<protein>
    <submittedName>
        <fullName evidence="2">Uncharacterized protein</fullName>
    </submittedName>
</protein>
<comment type="caution">
    <text evidence="2">The sequence shown here is derived from an EMBL/GenBank/DDBJ whole genome shotgun (WGS) entry which is preliminary data.</text>
</comment>